<protein>
    <recommendedName>
        <fullName evidence="4 7">Signal peptidase I</fullName>
        <ecNumber evidence="3 7">3.4.21.89</ecNumber>
    </recommendedName>
</protein>
<keyword evidence="10" id="KW-1185">Reference proteome</keyword>
<comment type="similarity">
    <text evidence="2 7">Belongs to the peptidase S26 family.</text>
</comment>
<evidence type="ECO:0000313" key="10">
    <source>
        <dbReference type="Proteomes" id="UP000503640"/>
    </source>
</evidence>
<dbReference type="Pfam" id="PF10502">
    <property type="entry name" value="Peptidase_S26"/>
    <property type="match status" value="1"/>
</dbReference>
<dbReference type="PROSITE" id="PS00761">
    <property type="entry name" value="SPASE_I_3"/>
    <property type="match status" value="1"/>
</dbReference>
<dbReference type="PANTHER" id="PTHR43390:SF1">
    <property type="entry name" value="CHLOROPLAST PROCESSING PEPTIDASE"/>
    <property type="match status" value="1"/>
</dbReference>
<dbReference type="InterPro" id="IPR019757">
    <property type="entry name" value="Pept_S26A_signal_pept_1_Lys-AS"/>
</dbReference>
<evidence type="ECO:0000259" key="8">
    <source>
        <dbReference type="Pfam" id="PF10502"/>
    </source>
</evidence>
<name>A0A7I9VLM9_9BACT</name>
<evidence type="ECO:0000256" key="6">
    <source>
        <dbReference type="PIRSR" id="PIRSR600223-1"/>
    </source>
</evidence>
<evidence type="ECO:0000256" key="5">
    <source>
        <dbReference type="ARBA" id="ARBA00022801"/>
    </source>
</evidence>
<dbReference type="CDD" id="cd06530">
    <property type="entry name" value="S26_SPase_I"/>
    <property type="match status" value="1"/>
</dbReference>
<dbReference type="Gene3D" id="2.10.109.10">
    <property type="entry name" value="Umud Fragment, subunit A"/>
    <property type="match status" value="1"/>
</dbReference>
<dbReference type="RefSeq" id="WP_176064765.1">
    <property type="nucleotide sequence ID" value="NZ_BJTG01000004.1"/>
</dbReference>
<reference evidence="10" key="1">
    <citation type="journal article" date="2020" name="Appl. Environ. Microbiol.">
        <title>Diazotrophic Anaeromyxobacter Isolates from Soils.</title>
        <authorList>
            <person name="Masuda Y."/>
            <person name="Yamanaka H."/>
            <person name="Xu Z.X."/>
            <person name="Shiratori Y."/>
            <person name="Aono T."/>
            <person name="Amachi S."/>
            <person name="Senoo K."/>
            <person name="Itoh H."/>
        </authorList>
    </citation>
    <scope>NUCLEOTIDE SEQUENCE [LARGE SCALE GENOMIC DNA]</scope>
    <source>
        <strain evidence="10">R267</strain>
    </source>
</reference>
<accession>A0A7I9VLM9</accession>
<evidence type="ECO:0000313" key="9">
    <source>
        <dbReference type="EMBL" id="GEJ57304.1"/>
    </source>
</evidence>
<evidence type="ECO:0000256" key="4">
    <source>
        <dbReference type="ARBA" id="ARBA00019232"/>
    </source>
</evidence>
<dbReference type="PRINTS" id="PR00727">
    <property type="entry name" value="LEADERPTASE"/>
</dbReference>
<comment type="subcellular location">
    <subcellularLocation>
        <location evidence="7">Membrane</location>
        <topology evidence="7">Single-pass type II membrane protein</topology>
    </subcellularLocation>
</comment>
<evidence type="ECO:0000256" key="1">
    <source>
        <dbReference type="ARBA" id="ARBA00000677"/>
    </source>
</evidence>
<dbReference type="GO" id="GO:0006465">
    <property type="term" value="P:signal peptide processing"/>
    <property type="evidence" value="ECO:0007669"/>
    <property type="project" value="InterPro"/>
</dbReference>
<dbReference type="NCBIfam" id="TIGR02227">
    <property type="entry name" value="sigpep_I_bact"/>
    <property type="match status" value="1"/>
</dbReference>
<dbReference type="AlphaFoldDB" id="A0A7I9VLM9"/>
<dbReference type="EMBL" id="BJTG01000004">
    <property type="protein sequence ID" value="GEJ57304.1"/>
    <property type="molecule type" value="Genomic_DNA"/>
</dbReference>
<organism evidence="9 10">
    <name type="scientific">Anaeromyxobacter diazotrophicus</name>
    <dbReference type="NCBI Taxonomy" id="2590199"/>
    <lineage>
        <taxon>Bacteria</taxon>
        <taxon>Pseudomonadati</taxon>
        <taxon>Myxococcota</taxon>
        <taxon>Myxococcia</taxon>
        <taxon>Myxococcales</taxon>
        <taxon>Cystobacterineae</taxon>
        <taxon>Anaeromyxobacteraceae</taxon>
        <taxon>Anaeromyxobacter</taxon>
    </lineage>
</organism>
<dbReference type="SUPFAM" id="SSF51306">
    <property type="entry name" value="LexA/Signal peptidase"/>
    <property type="match status" value="1"/>
</dbReference>
<dbReference type="InterPro" id="IPR019533">
    <property type="entry name" value="Peptidase_S26"/>
</dbReference>
<dbReference type="GO" id="GO:0016020">
    <property type="term" value="C:membrane"/>
    <property type="evidence" value="ECO:0007669"/>
    <property type="project" value="UniProtKB-SubCell"/>
</dbReference>
<keyword evidence="7" id="KW-0645">Protease</keyword>
<dbReference type="GO" id="GO:0009003">
    <property type="term" value="F:signal peptidase activity"/>
    <property type="evidence" value="ECO:0007669"/>
    <property type="project" value="UniProtKB-EC"/>
</dbReference>
<dbReference type="GO" id="GO:0004252">
    <property type="term" value="F:serine-type endopeptidase activity"/>
    <property type="evidence" value="ECO:0007669"/>
    <property type="project" value="InterPro"/>
</dbReference>
<comment type="catalytic activity">
    <reaction evidence="1 7">
        <text>Cleavage of hydrophobic, N-terminal signal or leader sequences from secreted and periplasmic proteins.</text>
        <dbReference type="EC" id="3.4.21.89"/>
    </reaction>
</comment>
<proteinExistence type="inferred from homology"/>
<dbReference type="PROSITE" id="PS00760">
    <property type="entry name" value="SPASE_I_2"/>
    <property type="match status" value="1"/>
</dbReference>
<dbReference type="InterPro" id="IPR036286">
    <property type="entry name" value="LexA/Signal_pep-like_sf"/>
</dbReference>
<keyword evidence="5 7" id="KW-0378">Hydrolase</keyword>
<feature type="active site" evidence="6">
    <location>
        <position position="174"/>
    </location>
</feature>
<gene>
    <name evidence="9" type="ORF">AMYX_20450</name>
</gene>
<evidence type="ECO:0000256" key="2">
    <source>
        <dbReference type="ARBA" id="ARBA00009370"/>
    </source>
</evidence>
<dbReference type="InterPro" id="IPR019758">
    <property type="entry name" value="Pept_S26A_signal_pept_1_CS"/>
</dbReference>
<dbReference type="InterPro" id="IPR000223">
    <property type="entry name" value="Pept_S26A_signal_pept_1"/>
</dbReference>
<comment type="caution">
    <text evidence="9">The sequence shown here is derived from an EMBL/GenBank/DDBJ whole genome shotgun (WGS) entry which is preliminary data.</text>
</comment>
<dbReference type="EC" id="3.4.21.89" evidence="3 7"/>
<dbReference type="Proteomes" id="UP000503640">
    <property type="component" value="Unassembled WGS sequence"/>
</dbReference>
<feature type="active site" evidence="6">
    <location>
        <position position="119"/>
    </location>
</feature>
<sequence>MSRSAPAPAAGPAVERGEAERFAVATRRFLERRGKRVPERARADALAAADALEAAAASGDPELLAEASARLDLVWRDQLSLAARKGAVRELFESALLALVVALCARTFVVEAFKIPSSSMVPTVEVGDHLLVSKLAYGLRLPFVNRFLLRWSEPRRGDVVVFANPREPGKDYIKRVIGLPGDVVELRDQVVYVNGVPQPRVPVADLTYDEQAEGGGRWWTETCPAWKETLARGRVDSPRSAVAQALADAYAGAARSGEVTHVVAQCRPARLGEREGPFERVAPGHVFVLGDNRDRSADSRAGGGWQVPLANVKGRATVIFWSWGRSGWAPRGGPAGLRVERLFKRIE</sequence>
<evidence type="ECO:0000256" key="3">
    <source>
        <dbReference type="ARBA" id="ARBA00013208"/>
    </source>
</evidence>
<dbReference type="PANTHER" id="PTHR43390">
    <property type="entry name" value="SIGNAL PEPTIDASE I"/>
    <property type="match status" value="1"/>
</dbReference>
<evidence type="ECO:0000256" key="7">
    <source>
        <dbReference type="RuleBase" id="RU362042"/>
    </source>
</evidence>
<feature type="domain" description="Peptidase S26" evidence="8">
    <location>
        <begin position="89"/>
        <end position="321"/>
    </location>
</feature>